<dbReference type="GO" id="GO:0003676">
    <property type="term" value="F:nucleic acid binding"/>
    <property type="evidence" value="ECO:0007669"/>
    <property type="project" value="InterPro"/>
</dbReference>
<feature type="domain" description="CCHC-type" evidence="2">
    <location>
        <begin position="125"/>
        <end position="140"/>
    </location>
</feature>
<accession>A0A814NH79</accession>
<dbReference type="AlphaFoldDB" id="A0A814NH79"/>
<keyword evidence="4" id="KW-1185">Reference proteome</keyword>
<dbReference type="PROSITE" id="PS50158">
    <property type="entry name" value="ZF_CCHC"/>
    <property type="match status" value="1"/>
</dbReference>
<dbReference type="InterPro" id="IPR005135">
    <property type="entry name" value="Endo/exonuclease/phosphatase"/>
</dbReference>
<dbReference type="OrthoDB" id="6779801at2759"/>
<gene>
    <name evidence="3" type="ORF">OXX778_LOCUS20712</name>
</gene>
<organism evidence="3 4">
    <name type="scientific">Brachionus calyciflorus</name>
    <dbReference type="NCBI Taxonomy" id="104777"/>
    <lineage>
        <taxon>Eukaryota</taxon>
        <taxon>Metazoa</taxon>
        <taxon>Spiralia</taxon>
        <taxon>Gnathifera</taxon>
        <taxon>Rotifera</taxon>
        <taxon>Eurotatoria</taxon>
        <taxon>Monogononta</taxon>
        <taxon>Pseudotrocha</taxon>
        <taxon>Ploima</taxon>
        <taxon>Brachionidae</taxon>
        <taxon>Brachionus</taxon>
    </lineage>
</organism>
<dbReference type="SUPFAM" id="SSF56219">
    <property type="entry name" value="DNase I-like"/>
    <property type="match status" value="1"/>
</dbReference>
<evidence type="ECO:0000313" key="3">
    <source>
        <dbReference type="EMBL" id="CAF1091906.1"/>
    </source>
</evidence>
<dbReference type="GO" id="GO:0003824">
    <property type="term" value="F:catalytic activity"/>
    <property type="evidence" value="ECO:0007669"/>
    <property type="project" value="InterPro"/>
</dbReference>
<dbReference type="Gene3D" id="3.60.10.10">
    <property type="entry name" value="Endonuclease/exonuclease/phosphatase"/>
    <property type="match status" value="1"/>
</dbReference>
<keyword evidence="1" id="KW-0862">Zinc</keyword>
<name>A0A814NH79_9BILA</name>
<dbReference type="Pfam" id="PF03372">
    <property type="entry name" value="Exo_endo_phos"/>
    <property type="match status" value="1"/>
</dbReference>
<comment type="caution">
    <text evidence="3">The sequence shown here is derived from an EMBL/GenBank/DDBJ whole genome shotgun (WGS) entry which is preliminary data.</text>
</comment>
<keyword evidence="1" id="KW-0863">Zinc-finger</keyword>
<dbReference type="SUPFAM" id="SSF57756">
    <property type="entry name" value="Retrovirus zinc finger-like domains"/>
    <property type="match status" value="1"/>
</dbReference>
<evidence type="ECO:0000313" key="4">
    <source>
        <dbReference type="Proteomes" id="UP000663879"/>
    </source>
</evidence>
<dbReference type="EMBL" id="CAJNOC010007093">
    <property type="protein sequence ID" value="CAF1091906.1"/>
    <property type="molecule type" value="Genomic_DNA"/>
</dbReference>
<evidence type="ECO:0000256" key="1">
    <source>
        <dbReference type="PROSITE-ProRule" id="PRU00047"/>
    </source>
</evidence>
<dbReference type="Proteomes" id="UP000663879">
    <property type="component" value="Unassembled WGS sequence"/>
</dbReference>
<keyword evidence="1" id="KW-0479">Metal-binding</keyword>
<evidence type="ECO:0000259" key="2">
    <source>
        <dbReference type="PROSITE" id="PS50158"/>
    </source>
</evidence>
<protein>
    <recommendedName>
        <fullName evidence="2">CCHC-type domain-containing protein</fullName>
    </recommendedName>
</protein>
<dbReference type="GO" id="GO:0008270">
    <property type="term" value="F:zinc ion binding"/>
    <property type="evidence" value="ECO:0007669"/>
    <property type="project" value="UniProtKB-KW"/>
</dbReference>
<sequence length="370" mass="43399">MYLTVMVTDKEDYELLNKNEKITIKGRNKSIILNKVNNTQIYLVAIRKVSQSFQLNKNVENINECMETFDLCEINRKVNSEGMPTDTLIGRAKDEEAFIKIIQDGVSIRGKFYEVEPWLFKPLQCLKCGKFGHKAINCDKAENVFKMWYSKIPQQNETNMTKCIEIVTLNCNGLRNNIMYVKELQYKHDIFFMQEMWCEDKAQVTNLLGNHKNYKIQFISGMEKKRKKTRGRGYGGIGWVINKRINNYKVTFINNRISIFKLNEYGVIGVYLTANDNKSAKKLIKENEFIQLSNIINELKKQFKVICIGDFNCDIIRNNEHDPIMNRWLTTNKLFCFGIKQNDNDTFTCYKNETTSWIDHIVPPIETEFI</sequence>
<dbReference type="InterPro" id="IPR036691">
    <property type="entry name" value="Endo/exonu/phosph_ase_sf"/>
</dbReference>
<dbReference type="InterPro" id="IPR036875">
    <property type="entry name" value="Znf_CCHC_sf"/>
</dbReference>
<reference evidence="3" key="1">
    <citation type="submission" date="2021-02" db="EMBL/GenBank/DDBJ databases">
        <authorList>
            <person name="Nowell W R."/>
        </authorList>
    </citation>
    <scope>NUCLEOTIDE SEQUENCE</scope>
    <source>
        <strain evidence="3">Ploen Becks lab</strain>
    </source>
</reference>
<dbReference type="InterPro" id="IPR001878">
    <property type="entry name" value="Znf_CCHC"/>
</dbReference>
<proteinExistence type="predicted"/>